<sequence>MSPRLWHHRIADILEAIDKIRRYVADMDFTDFERDDKTVEAVIRNFIIIGEAARQMQETIKDQRPSIPWQLMGDMRNFAVHEYWGVELSTIWETIQNDLPPLISWLSPLLPDRTGS</sequence>
<protein>
    <recommendedName>
        <fullName evidence="8">DUF86 domain-containing protein</fullName>
    </recommendedName>
</protein>
<dbReference type="InterPro" id="IPR051813">
    <property type="entry name" value="HepT_RNase_toxin"/>
</dbReference>
<dbReference type="GO" id="GO:0004540">
    <property type="term" value="F:RNA nuclease activity"/>
    <property type="evidence" value="ECO:0007669"/>
    <property type="project" value="InterPro"/>
</dbReference>
<keyword evidence="1" id="KW-0597">Phosphoprotein</keyword>
<keyword evidence="5" id="KW-0378">Hydrolase</keyword>
<evidence type="ECO:0000313" key="6">
    <source>
        <dbReference type="EMBL" id="ETW92809.1"/>
    </source>
</evidence>
<comment type="caution">
    <text evidence="6">The sequence shown here is derived from an EMBL/GenBank/DDBJ whole genome shotgun (WGS) entry which is preliminary data.</text>
</comment>
<dbReference type="InterPro" id="IPR008201">
    <property type="entry name" value="HepT-like"/>
</dbReference>
<evidence type="ECO:0000256" key="4">
    <source>
        <dbReference type="ARBA" id="ARBA00022741"/>
    </source>
</evidence>
<evidence type="ECO:0008006" key="8">
    <source>
        <dbReference type="Google" id="ProtNLM"/>
    </source>
</evidence>
<gene>
    <name evidence="6" type="ORF">ETSY1_42020</name>
</gene>
<keyword evidence="7" id="KW-1185">Reference proteome</keyword>
<keyword evidence="2" id="KW-1277">Toxin-antitoxin system</keyword>
<evidence type="ECO:0000256" key="5">
    <source>
        <dbReference type="ARBA" id="ARBA00022801"/>
    </source>
</evidence>
<keyword evidence="4" id="KW-0547">Nucleotide-binding</keyword>
<dbReference type="GO" id="GO:0000166">
    <property type="term" value="F:nucleotide binding"/>
    <property type="evidence" value="ECO:0007669"/>
    <property type="project" value="UniProtKB-KW"/>
</dbReference>
<dbReference type="Pfam" id="PF01934">
    <property type="entry name" value="HepT-like"/>
    <property type="match status" value="1"/>
</dbReference>
<dbReference type="PANTHER" id="PTHR34139:SF1">
    <property type="entry name" value="RNASE MJ1380-RELATED"/>
    <property type="match status" value="1"/>
</dbReference>
<dbReference type="Proteomes" id="UP000019141">
    <property type="component" value="Unassembled WGS sequence"/>
</dbReference>
<dbReference type="HOGENOM" id="CLU_142825_3_3_7"/>
<dbReference type="GO" id="GO:0110001">
    <property type="term" value="C:toxin-antitoxin complex"/>
    <property type="evidence" value="ECO:0007669"/>
    <property type="project" value="InterPro"/>
</dbReference>
<dbReference type="GO" id="GO:0016787">
    <property type="term" value="F:hydrolase activity"/>
    <property type="evidence" value="ECO:0007669"/>
    <property type="project" value="UniProtKB-KW"/>
</dbReference>
<proteinExistence type="predicted"/>
<evidence type="ECO:0000256" key="3">
    <source>
        <dbReference type="ARBA" id="ARBA00022722"/>
    </source>
</evidence>
<reference evidence="6 7" key="1">
    <citation type="journal article" date="2014" name="Nature">
        <title>An environmental bacterial taxon with a large and distinct metabolic repertoire.</title>
        <authorList>
            <person name="Wilson M.C."/>
            <person name="Mori T."/>
            <person name="Ruckert C."/>
            <person name="Uria A.R."/>
            <person name="Helf M.J."/>
            <person name="Takada K."/>
            <person name="Gernert C."/>
            <person name="Steffens U.A."/>
            <person name="Heycke N."/>
            <person name="Schmitt S."/>
            <person name="Rinke C."/>
            <person name="Helfrich E.J."/>
            <person name="Brachmann A.O."/>
            <person name="Gurgui C."/>
            <person name="Wakimoto T."/>
            <person name="Kracht M."/>
            <person name="Crusemann M."/>
            <person name="Hentschel U."/>
            <person name="Abe I."/>
            <person name="Matsunaga S."/>
            <person name="Kalinowski J."/>
            <person name="Takeyama H."/>
            <person name="Piel J."/>
        </authorList>
    </citation>
    <scope>NUCLEOTIDE SEQUENCE [LARGE SCALE GENOMIC DNA]</scope>
    <source>
        <strain evidence="7">TSY1</strain>
    </source>
</reference>
<evidence type="ECO:0000256" key="1">
    <source>
        <dbReference type="ARBA" id="ARBA00022553"/>
    </source>
</evidence>
<dbReference type="PANTHER" id="PTHR34139">
    <property type="entry name" value="UPF0331 PROTEIN MJ0127"/>
    <property type="match status" value="1"/>
</dbReference>
<evidence type="ECO:0000256" key="2">
    <source>
        <dbReference type="ARBA" id="ARBA00022649"/>
    </source>
</evidence>
<accession>W4L4M2</accession>
<keyword evidence="3" id="KW-0540">Nuclease</keyword>
<dbReference type="EMBL" id="AZHW01001372">
    <property type="protein sequence ID" value="ETW92809.1"/>
    <property type="molecule type" value="Genomic_DNA"/>
</dbReference>
<name>W4L4M2_ENTF1</name>
<evidence type="ECO:0000313" key="7">
    <source>
        <dbReference type="Proteomes" id="UP000019141"/>
    </source>
</evidence>
<dbReference type="AlphaFoldDB" id="W4L4M2"/>
<organism evidence="6 7">
    <name type="scientific">Entotheonella factor</name>
    <dbReference type="NCBI Taxonomy" id="1429438"/>
    <lineage>
        <taxon>Bacteria</taxon>
        <taxon>Pseudomonadati</taxon>
        <taxon>Nitrospinota/Tectimicrobiota group</taxon>
        <taxon>Candidatus Tectimicrobiota</taxon>
        <taxon>Candidatus Entotheonellia</taxon>
        <taxon>Candidatus Entotheonellales</taxon>
        <taxon>Candidatus Entotheonellaceae</taxon>
        <taxon>Candidatus Entotheonella</taxon>
    </lineage>
</organism>